<accession>A0ACC3NDC9</accession>
<protein>
    <submittedName>
        <fullName evidence="1">Uncharacterized protein</fullName>
    </submittedName>
</protein>
<reference evidence="1" key="1">
    <citation type="submission" date="2023-07" db="EMBL/GenBank/DDBJ databases">
        <title>Black Yeasts Isolated from many extreme environments.</title>
        <authorList>
            <person name="Coleine C."/>
            <person name="Stajich J.E."/>
            <person name="Selbmann L."/>
        </authorList>
    </citation>
    <scope>NUCLEOTIDE SEQUENCE</scope>
    <source>
        <strain evidence="1">CCFEE 5714</strain>
    </source>
</reference>
<sequence length="692" mass="77244">MHGEDRPFKTDDAKPTTEGRQRSAQLNQQNTENTDLTLDPRLGPYNGAASQRPNYRSSSRGDVTIPHSSVDRNLRYVQTPDGVMPFDRLNHIHLLQAPQDRQWIDIYGQREQVLAQGPVHFGRLEGGSPTSQPQPQRRYTAPVAMPQPNAQSAMPASGALTDPTSNNSWQFMNSLTQLSNYDDLMQHFLNEQYGDTTVSPQELQLNHPDTLFDDSNGDFDHRGDGSHQPYHGGLPIDRSNTYTSTPPARAEYEGDFSFTEQYSMSNEQNEQHGFLMPYGDFTPDDTPQGSVGNDFSRTQRPVRSAATRSIPCEEANCKRGVKLTSNNSRFCSRHLTKFERNNAGPPAFSFPSGIWSFEDAKRDVYPRLPPAKIEDDDVNLSEDFANDAVRRFIDAASTPYVDGSAYHIFHERQQQVFNGKFFKNDEVNKRMRFLYQAVLVFHIGGETVYPEGGDNGGYGKADKSMKFSERLDKIIELLKLDKRVCMDVVEGRGVTALVATPDKYEKRKTQNKDSNAKKQKKQRLGDEYEAKMKAQGKDVEGSDADSDDDGDDNESDEDGDRKEGVTSAPAMNTPASLLLDDFGTAPPKDRKRKQPARSATPVAARTRRAKKPKTTANNPGTYPPPEVPLQEQSLGTHFVETSADTAQHLRGGGDAVSESRNDLPASDDQENWQAICAELERYGTSHTSDAWS</sequence>
<name>A0ACC3NDC9_9PEZI</name>
<proteinExistence type="predicted"/>
<organism evidence="1 2">
    <name type="scientific">Vermiconidia calcicola</name>
    <dbReference type="NCBI Taxonomy" id="1690605"/>
    <lineage>
        <taxon>Eukaryota</taxon>
        <taxon>Fungi</taxon>
        <taxon>Dikarya</taxon>
        <taxon>Ascomycota</taxon>
        <taxon>Pezizomycotina</taxon>
        <taxon>Dothideomycetes</taxon>
        <taxon>Dothideomycetidae</taxon>
        <taxon>Mycosphaerellales</taxon>
        <taxon>Extremaceae</taxon>
        <taxon>Vermiconidia</taxon>
    </lineage>
</organism>
<dbReference type="Proteomes" id="UP001281147">
    <property type="component" value="Unassembled WGS sequence"/>
</dbReference>
<evidence type="ECO:0000313" key="1">
    <source>
        <dbReference type="EMBL" id="KAK3714961.1"/>
    </source>
</evidence>
<comment type="caution">
    <text evidence="1">The sequence shown here is derived from an EMBL/GenBank/DDBJ whole genome shotgun (WGS) entry which is preliminary data.</text>
</comment>
<gene>
    <name evidence="1" type="ORF">LTR37_007451</name>
</gene>
<dbReference type="EMBL" id="JAUTXU010000052">
    <property type="protein sequence ID" value="KAK3714961.1"/>
    <property type="molecule type" value="Genomic_DNA"/>
</dbReference>
<keyword evidence="2" id="KW-1185">Reference proteome</keyword>
<evidence type="ECO:0000313" key="2">
    <source>
        <dbReference type="Proteomes" id="UP001281147"/>
    </source>
</evidence>